<dbReference type="CDD" id="cd00609">
    <property type="entry name" value="AAT_like"/>
    <property type="match status" value="1"/>
</dbReference>
<evidence type="ECO:0000256" key="6">
    <source>
        <dbReference type="ARBA" id="ARBA00022898"/>
    </source>
</evidence>
<dbReference type="Pfam" id="PF00155">
    <property type="entry name" value="Aminotran_1_2"/>
    <property type="match status" value="1"/>
</dbReference>
<dbReference type="FunFam" id="3.40.640.10:FF:000053">
    <property type="entry name" value="Aminotransferase, class I"/>
    <property type="match status" value="1"/>
</dbReference>
<dbReference type="InterPro" id="IPR015424">
    <property type="entry name" value="PyrdxlP-dep_Trfase"/>
</dbReference>
<evidence type="ECO:0000313" key="8">
    <source>
        <dbReference type="EMBL" id="PMS22100.1"/>
    </source>
</evidence>
<keyword evidence="4 8" id="KW-0032">Aminotransferase</keyword>
<evidence type="ECO:0000313" key="9">
    <source>
        <dbReference type="Proteomes" id="UP000235616"/>
    </source>
</evidence>
<dbReference type="OrthoDB" id="9804020at2"/>
<name>A0A2N7VYA0_9BURK</name>
<dbReference type="InterPro" id="IPR015422">
    <property type="entry name" value="PyrdxlP-dep_Trfase_small"/>
</dbReference>
<comment type="subunit">
    <text evidence="3">Homodimer.</text>
</comment>
<dbReference type="SUPFAM" id="SSF53383">
    <property type="entry name" value="PLP-dependent transferases"/>
    <property type="match status" value="1"/>
</dbReference>
<dbReference type="AlphaFoldDB" id="A0A2N7VYA0"/>
<evidence type="ECO:0000256" key="2">
    <source>
        <dbReference type="ARBA" id="ARBA00007441"/>
    </source>
</evidence>
<dbReference type="GO" id="GO:0008483">
    <property type="term" value="F:transaminase activity"/>
    <property type="evidence" value="ECO:0007669"/>
    <property type="project" value="UniProtKB-KW"/>
</dbReference>
<dbReference type="PANTHER" id="PTHR42790:SF19">
    <property type="entry name" value="KYNURENINE_ALPHA-AMINOADIPATE AMINOTRANSFERASE, MITOCHONDRIAL"/>
    <property type="match status" value="1"/>
</dbReference>
<evidence type="ECO:0000256" key="5">
    <source>
        <dbReference type="ARBA" id="ARBA00022679"/>
    </source>
</evidence>
<sequence length="413" mass="44048">MTSANTLQARTPDEAYEFAAPFRAPQGSPIRELFKYVGRPGMISFAGGYPSKDLFDRDGLGRAIDAAYRSDPIACLQYGDTAGAPALRRSLARLMGARGVECDSDDIVVTTGSQQGFDLLVRTLIAPGDTALVEEPAYPAAIQALRLAGANIVTVRTDSDGIDVDALAATLDAWSEPGRPKLLYTVPTFANPTGATLPRARREALVRLAVRHRIVLVEDDPYGELRFAGTPVPPILALADACPGGRDWVVYFGSLSKIVAPGLRIGWALAPAPIARRMIVAKQTSDLCTSPLSQEAARHYLDSGSLESHLRTIAGAYRSRCGALLKALTHFAPADIEFCAPQGGMFVWARLTGGRDAGDVLKRAIERNVMFVPGTAFFVRDADASSLRLSFAAPSEAEAFEGARRLASALSGN</sequence>
<reference evidence="8 9" key="1">
    <citation type="submission" date="2018-01" db="EMBL/GenBank/DDBJ databases">
        <title>Whole genome analyses suggest that Burkholderia sensu lato contains two further novel genera in the rhizoxinica-symbiotica group Mycetohabitans gen. nov., and Trinickia gen. nov.: implications for the evolution of diazotrophy and nodulation in the Burkholderiaceae.</title>
        <authorList>
            <person name="Estrada-de los Santos P."/>
            <person name="Palmer M."/>
            <person name="Chavez-Ramirez B."/>
            <person name="Beukes C."/>
            <person name="Steenkamp E.T."/>
            <person name="Hirsch A.M."/>
            <person name="Manyaka P."/>
            <person name="Maluk M."/>
            <person name="Lafos M."/>
            <person name="Crook M."/>
            <person name="Gross E."/>
            <person name="Simon M.F."/>
            <person name="Bueno dos Reis Junior F."/>
            <person name="Poole P.S."/>
            <person name="Venter S.N."/>
            <person name="James E.K."/>
        </authorList>
    </citation>
    <scope>NUCLEOTIDE SEQUENCE [LARGE SCALE GENOMIC DNA]</scope>
    <source>
        <strain evidence="8 9">GIMN1.004</strain>
    </source>
</reference>
<dbReference type="EMBL" id="PNYA01000004">
    <property type="protein sequence ID" value="PMS22100.1"/>
    <property type="molecule type" value="Genomic_DNA"/>
</dbReference>
<proteinExistence type="inferred from homology"/>
<comment type="similarity">
    <text evidence="2">Belongs to the class-I pyridoxal-phosphate-dependent aminotransferase family.</text>
</comment>
<comment type="cofactor">
    <cofactor evidence="1">
        <name>pyridoxal 5'-phosphate</name>
        <dbReference type="ChEBI" id="CHEBI:597326"/>
    </cofactor>
</comment>
<dbReference type="InterPro" id="IPR004839">
    <property type="entry name" value="Aminotransferase_I/II_large"/>
</dbReference>
<evidence type="ECO:0000256" key="1">
    <source>
        <dbReference type="ARBA" id="ARBA00001933"/>
    </source>
</evidence>
<evidence type="ECO:0000256" key="3">
    <source>
        <dbReference type="ARBA" id="ARBA00011738"/>
    </source>
</evidence>
<dbReference type="RefSeq" id="WP_102644500.1">
    <property type="nucleotide sequence ID" value="NZ_PNYA01000004.1"/>
</dbReference>
<dbReference type="Gene3D" id="3.90.1150.10">
    <property type="entry name" value="Aspartate Aminotransferase, domain 1"/>
    <property type="match status" value="1"/>
</dbReference>
<dbReference type="GO" id="GO:1901605">
    <property type="term" value="P:alpha-amino acid metabolic process"/>
    <property type="evidence" value="ECO:0007669"/>
    <property type="project" value="TreeGrafter"/>
</dbReference>
<dbReference type="PANTHER" id="PTHR42790">
    <property type="entry name" value="AMINOTRANSFERASE"/>
    <property type="match status" value="1"/>
</dbReference>
<keyword evidence="5 8" id="KW-0808">Transferase</keyword>
<protein>
    <submittedName>
        <fullName evidence="8">2-aminoadipate aminotransferase</fullName>
    </submittedName>
</protein>
<dbReference type="Proteomes" id="UP000235616">
    <property type="component" value="Unassembled WGS sequence"/>
</dbReference>
<dbReference type="InterPro" id="IPR050859">
    <property type="entry name" value="Class-I_PLP-dep_aminotransf"/>
</dbReference>
<comment type="caution">
    <text evidence="8">The sequence shown here is derived from an EMBL/GenBank/DDBJ whole genome shotgun (WGS) entry which is preliminary data.</text>
</comment>
<dbReference type="InterPro" id="IPR015421">
    <property type="entry name" value="PyrdxlP-dep_Trfase_major"/>
</dbReference>
<feature type="domain" description="Aminotransferase class I/classII large" evidence="7">
    <location>
        <begin position="70"/>
        <end position="406"/>
    </location>
</feature>
<evidence type="ECO:0000259" key="7">
    <source>
        <dbReference type="Pfam" id="PF00155"/>
    </source>
</evidence>
<keyword evidence="6" id="KW-0663">Pyridoxal phosphate</keyword>
<accession>A0A2N7VYA0</accession>
<dbReference type="Gene3D" id="3.40.640.10">
    <property type="entry name" value="Type I PLP-dependent aspartate aminotransferase-like (Major domain)"/>
    <property type="match status" value="1"/>
</dbReference>
<gene>
    <name evidence="8" type="ORF">C0Z18_06180</name>
</gene>
<dbReference type="GO" id="GO:0030170">
    <property type="term" value="F:pyridoxal phosphate binding"/>
    <property type="evidence" value="ECO:0007669"/>
    <property type="project" value="InterPro"/>
</dbReference>
<organism evidence="8 9">
    <name type="scientific">Trinickia dabaoshanensis</name>
    <dbReference type="NCBI Taxonomy" id="564714"/>
    <lineage>
        <taxon>Bacteria</taxon>
        <taxon>Pseudomonadati</taxon>
        <taxon>Pseudomonadota</taxon>
        <taxon>Betaproteobacteria</taxon>
        <taxon>Burkholderiales</taxon>
        <taxon>Burkholderiaceae</taxon>
        <taxon>Trinickia</taxon>
    </lineage>
</organism>
<keyword evidence="9" id="KW-1185">Reference proteome</keyword>
<evidence type="ECO:0000256" key="4">
    <source>
        <dbReference type="ARBA" id="ARBA00022576"/>
    </source>
</evidence>